<evidence type="ECO:0000313" key="2">
    <source>
        <dbReference type="Proteomes" id="UP000037122"/>
    </source>
</evidence>
<comment type="caution">
    <text evidence="1">The sequence shown here is derived from an EMBL/GenBank/DDBJ whole genome shotgun (WGS) entry which is preliminary data.</text>
</comment>
<organism evidence="1 2">
    <name type="scientific">Candidozyma auris</name>
    <name type="common">Yeast</name>
    <name type="synonym">Candida auris</name>
    <dbReference type="NCBI Taxonomy" id="498019"/>
    <lineage>
        <taxon>Eukaryota</taxon>
        <taxon>Fungi</taxon>
        <taxon>Dikarya</taxon>
        <taxon>Ascomycota</taxon>
        <taxon>Saccharomycotina</taxon>
        <taxon>Pichiomycetes</taxon>
        <taxon>Metschnikowiaceae</taxon>
        <taxon>Candidozyma</taxon>
    </lineage>
</organism>
<proteinExistence type="predicted"/>
<dbReference type="Proteomes" id="UP000037122">
    <property type="component" value="Unassembled WGS sequence"/>
</dbReference>
<protein>
    <submittedName>
        <fullName evidence="1">Uncharacterized protein</fullName>
    </submittedName>
</protein>
<dbReference type="VEuPathDB" id="FungiDB:QG37_04027"/>
<dbReference type="AlphaFoldDB" id="A0A0L0NXN0"/>
<name>A0A0L0NXN0_CANAR</name>
<gene>
    <name evidence="1" type="ORF">QG37_04027</name>
</gene>
<evidence type="ECO:0000313" key="1">
    <source>
        <dbReference type="EMBL" id="KND98967.1"/>
    </source>
</evidence>
<accession>A0A0L0NXN0</accession>
<dbReference type="EMBL" id="LGST01000027">
    <property type="protein sequence ID" value="KND98967.1"/>
    <property type="molecule type" value="Genomic_DNA"/>
</dbReference>
<sequence length="197" mass="22440">MTLRLVETTALFFDKTPIGMIMSRSRLDGMRASSSNFDSRYHIGISLKYHHTHNSCNKLTCCHSSIVASKSYVSLLRNSKYTEGAFPNQLPSSAPFILQVKENLRGADIMQHVNSDFEPTCLILGVELLKWLYVRILLLTDRFVFFTSLYFVYISGEGEASVGMGSFEVDYLSTISYNFQSLFAINLKLRIVCWEML</sequence>
<reference evidence="2" key="1">
    <citation type="journal article" date="2015" name="BMC Genomics">
        <title>Draft genome of a commonly misdiagnosed multidrug resistant pathogen Candida auris.</title>
        <authorList>
            <person name="Chatterjee S."/>
            <person name="Alampalli S.V."/>
            <person name="Nageshan R.K."/>
            <person name="Chettiar S.T."/>
            <person name="Joshi S."/>
            <person name="Tatu U.S."/>
        </authorList>
    </citation>
    <scope>NUCLEOTIDE SEQUENCE [LARGE SCALE GENOMIC DNA]</scope>
    <source>
        <strain evidence="2">6684</strain>
    </source>
</reference>